<evidence type="ECO:0000313" key="2">
    <source>
        <dbReference type="Proteomes" id="UP001597544"/>
    </source>
</evidence>
<sequence length="95" mass="10139">MISIPVLLNAAPAKDTPTISAEVELNDSSLGFTAGKITSGNPEAVLQLDKTVVRLLSHSLLKQIHPEHFSTSAVPVSYRIFIKVCSLNSILTKGP</sequence>
<accession>A0ABW5IMZ7</accession>
<reference evidence="2" key="1">
    <citation type="journal article" date="2019" name="Int. J. Syst. Evol. Microbiol.">
        <title>The Global Catalogue of Microorganisms (GCM) 10K type strain sequencing project: providing services to taxonomists for standard genome sequencing and annotation.</title>
        <authorList>
            <consortium name="The Broad Institute Genomics Platform"/>
            <consortium name="The Broad Institute Genome Sequencing Center for Infectious Disease"/>
            <person name="Wu L."/>
            <person name="Ma J."/>
        </authorList>
    </citation>
    <scope>NUCLEOTIDE SEQUENCE [LARGE SCALE GENOMIC DNA]</scope>
    <source>
        <strain evidence="2">KCTC 42498</strain>
    </source>
</reference>
<name>A0ABW5IMZ7_9BACT</name>
<evidence type="ECO:0000313" key="1">
    <source>
        <dbReference type="EMBL" id="MFD2514785.1"/>
    </source>
</evidence>
<keyword evidence="2" id="KW-1185">Reference proteome</keyword>
<gene>
    <name evidence="1" type="ORF">ACFSRY_12995</name>
</gene>
<dbReference type="Proteomes" id="UP001597544">
    <property type="component" value="Unassembled WGS sequence"/>
</dbReference>
<organism evidence="1 2">
    <name type="scientific">Pontibacter locisalis</name>
    <dbReference type="NCBI Taxonomy" id="1719035"/>
    <lineage>
        <taxon>Bacteria</taxon>
        <taxon>Pseudomonadati</taxon>
        <taxon>Bacteroidota</taxon>
        <taxon>Cytophagia</taxon>
        <taxon>Cytophagales</taxon>
        <taxon>Hymenobacteraceae</taxon>
        <taxon>Pontibacter</taxon>
    </lineage>
</organism>
<dbReference type="RefSeq" id="WP_377508133.1">
    <property type="nucleotide sequence ID" value="NZ_JBHULU010000017.1"/>
</dbReference>
<comment type="caution">
    <text evidence="1">The sequence shown here is derived from an EMBL/GenBank/DDBJ whole genome shotgun (WGS) entry which is preliminary data.</text>
</comment>
<dbReference type="EMBL" id="JBHULU010000017">
    <property type="protein sequence ID" value="MFD2514785.1"/>
    <property type="molecule type" value="Genomic_DNA"/>
</dbReference>
<proteinExistence type="predicted"/>
<protein>
    <submittedName>
        <fullName evidence="1">Uncharacterized protein</fullName>
    </submittedName>
</protein>